<comment type="caution">
    <text evidence="1">The sequence shown here is derived from an EMBL/GenBank/DDBJ whole genome shotgun (WGS) entry which is preliminary data.</text>
</comment>
<gene>
    <name evidence="1" type="ORF">OWV82_011502</name>
</gene>
<accession>A0ACC1XZD7</accession>
<protein>
    <submittedName>
        <fullName evidence="1">Organ specific protein</fullName>
    </submittedName>
</protein>
<evidence type="ECO:0000313" key="1">
    <source>
        <dbReference type="EMBL" id="KAJ4716491.1"/>
    </source>
</evidence>
<organism evidence="1 2">
    <name type="scientific">Melia azedarach</name>
    <name type="common">Chinaberry tree</name>
    <dbReference type="NCBI Taxonomy" id="155640"/>
    <lineage>
        <taxon>Eukaryota</taxon>
        <taxon>Viridiplantae</taxon>
        <taxon>Streptophyta</taxon>
        <taxon>Embryophyta</taxon>
        <taxon>Tracheophyta</taxon>
        <taxon>Spermatophyta</taxon>
        <taxon>Magnoliopsida</taxon>
        <taxon>eudicotyledons</taxon>
        <taxon>Gunneridae</taxon>
        <taxon>Pentapetalae</taxon>
        <taxon>rosids</taxon>
        <taxon>malvids</taxon>
        <taxon>Sapindales</taxon>
        <taxon>Meliaceae</taxon>
        <taxon>Melia</taxon>
    </lineage>
</organism>
<keyword evidence="2" id="KW-1185">Reference proteome</keyword>
<name>A0ACC1XZD7_MELAZ</name>
<evidence type="ECO:0000313" key="2">
    <source>
        <dbReference type="Proteomes" id="UP001164539"/>
    </source>
</evidence>
<dbReference type="Proteomes" id="UP001164539">
    <property type="component" value="Chromosome 6"/>
</dbReference>
<proteinExistence type="predicted"/>
<sequence>MMNSTKAFCALFSLLLLFANTIDARKDLGEYWRGVMKDQVMPESIQSLIPDSTVSNINVKADCHNSEDLERKMEKPFVKTFEPKADISISDNDVKPHQQKYYFLKNFELMPDLSMYDNGNKPTQGKFFVRDFQLMPDLTIYDNKIKPTEQKFFVKNFEAKADASIYDNDVKPTEQKYAENNSESKPDASIYHG</sequence>
<dbReference type="EMBL" id="CM051399">
    <property type="protein sequence ID" value="KAJ4716491.1"/>
    <property type="molecule type" value="Genomic_DNA"/>
</dbReference>
<reference evidence="1 2" key="1">
    <citation type="journal article" date="2023" name="Science">
        <title>Complex scaffold remodeling in plant triterpene biosynthesis.</title>
        <authorList>
            <person name="De La Pena R."/>
            <person name="Hodgson H."/>
            <person name="Liu J.C."/>
            <person name="Stephenson M.J."/>
            <person name="Martin A.C."/>
            <person name="Owen C."/>
            <person name="Harkess A."/>
            <person name="Leebens-Mack J."/>
            <person name="Jimenez L.E."/>
            <person name="Osbourn A."/>
            <person name="Sattely E.S."/>
        </authorList>
    </citation>
    <scope>NUCLEOTIDE SEQUENCE [LARGE SCALE GENOMIC DNA]</scope>
    <source>
        <strain evidence="2">cv. JPN11</strain>
        <tissue evidence="1">Leaf</tissue>
    </source>
</reference>